<feature type="transmembrane region" description="Helical" evidence="1">
    <location>
        <begin position="98"/>
        <end position="117"/>
    </location>
</feature>
<feature type="transmembrane region" description="Helical" evidence="1">
    <location>
        <begin position="41"/>
        <end position="62"/>
    </location>
</feature>
<feature type="transmembrane region" description="Helical" evidence="1">
    <location>
        <begin position="129"/>
        <end position="151"/>
    </location>
</feature>
<organism evidence="2 3">
    <name type="scientific">Bryocella elongata</name>
    <dbReference type="NCBI Taxonomy" id="863522"/>
    <lineage>
        <taxon>Bacteria</taxon>
        <taxon>Pseudomonadati</taxon>
        <taxon>Acidobacteriota</taxon>
        <taxon>Terriglobia</taxon>
        <taxon>Terriglobales</taxon>
        <taxon>Acidobacteriaceae</taxon>
        <taxon>Bryocella</taxon>
    </lineage>
</organism>
<proteinExistence type="predicted"/>
<keyword evidence="3" id="KW-1185">Reference proteome</keyword>
<dbReference type="RefSeq" id="WP_200821530.1">
    <property type="nucleotide sequence ID" value="NZ_FNVA01000003.1"/>
</dbReference>
<evidence type="ECO:0000256" key="1">
    <source>
        <dbReference type="SAM" id="Phobius"/>
    </source>
</evidence>
<evidence type="ECO:0000313" key="3">
    <source>
        <dbReference type="Proteomes" id="UP000236728"/>
    </source>
</evidence>
<keyword evidence="1" id="KW-1133">Transmembrane helix</keyword>
<dbReference type="EMBL" id="FNVA01000003">
    <property type="protein sequence ID" value="SEG21809.1"/>
    <property type="molecule type" value="Genomic_DNA"/>
</dbReference>
<reference evidence="2 3" key="1">
    <citation type="submission" date="2016-10" db="EMBL/GenBank/DDBJ databases">
        <authorList>
            <person name="de Groot N.N."/>
        </authorList>
    </citation>
    <scope>NUCLEOTIDE SEQUENCE [LARGE SCALE GENOMIC DNA]</scope>
    <source>
        <strain evidence="2 3">DSM 22489</strain>
    </source>
</reference>
<evidence type="ECO:0000313" key="2">
    <source>
        <dbReference type="EMBL" id="SEG21809.1"/>
    </source>
</evidence>
<gene>
    <name evidence="2" type="ORF">SAMN05421819_2243</name>
</gene>
<keyword evidence="1" id="KW-0812">Transmembrane</keyword>
<dbReference type="Proteomes" id="UP000236728">
    <property type="component" value="Unassembled WGS sequence"/>
</dbReference>
<name>A0A1H5YCH8_9BACT</name>
<protein>
    <submittedName>
        <fullName evidence="2">Uncharacterized membrane protein</fullName>
    </submittedName>
</protein>
<feature type="transmembrane region" description="Helical" evidence="1">
    <location>
        <begin position="74"/>
        <end position="92"/>
    </location>
</feature>
<sequence length="175" mass="18198">MLVVLLLGFANGLRTMTPIAVVCWAAWLGYLPLDGWASWAGTLPAVIVFTLCAAGEWVADVLPMTPSRKAPGPFGARIVFGALSVAMAWHALGEPVAGGVVAGAVGATIGTLAGYKGRMWGARKIGRDWPVGVLESALTVGLAVFVVWNLHHALVDPPSTMLQIRSASTTRGIPA</sequence>
<accession>A0A1H5YCH8</accession>
<keyword evidence="1" id="KW-0472">Membrane</keyword>
<dbReference type="AlphaFoldDB" id="A0A1H5YCH8"/>